<sequence length="60" mass="6694">MIRHEESSTVSIHLSETGQVQITFRDAILAMDEVADEAVMTIHASQLEELRDAILAFIPL</sequence>
<gene>
    <name evidence="1" type="ORF">RP75_27695</name>
</gene>
<name>A0ABR5CZI3_9HYPH</name>
<dbReference type="EMBL" id="JWIT01000043">
    <property type="protein sequence ID" value="KJF70186.1"/>
    <property type="molecule type" value="Genomic_DNA"/>
</dbReference>
<evidence type="ECO:0000313" key="1">
    <source>
        <dbReference type="EMBL" id="KJF70186.1"/>
    </source>
</evidence>
<accession>A0ABR5CZI3</accession>
<evidence type="ECO:0000313" key="2">
    <source>
        <dbReference type="Proteomes" id="UP000032564"/>
    </source>
</evidence>
<reference evidence="1 2" key="1">
    <citation type="submission" date="2014-12" db="EMBL/GenBank/DDBJ databases">
        <authorList>
            <person name="Kuzmanovic N."/>
            <person name="Pulawska J."/>
            <person name="Obradovic A."/>
        </authorList>
    </citation>
    <scope>NUCLEOTIDE SEQUENCE [LARGE SCALE GENOMIC DNA]</scope>
    <source>
        <strain evidence="1 2">KFB 330</strain>
    </source>
</reference>
<proteinExistence type="predicted"/>
<dbReference type="RefSeq" id="WP_045024511.1">
    <property type="nucleotide sequence ID" value="NZ_CP166105.1"/>
</dbReference>
<keyword evidence="2" id="KW-1185">Reference proteome</keyword>
<comment type="caution">
    <text evidence="1">The sequence shown here is derived from an EMBL/GenBank/DDBJ whole genome shotgun (WGS) entry which is preliminary data.</text>
</comment>
<dbReference type="Proteomes" id="UP000032564">
    <property type="component" value="Unassembled WGS sequence"/>
</dbReference>
<organism evidence="1 2">
    <name type="scientific">Agrobacterium arsenijevicii</name>
    <dbReference type="NCBI Taxonomy" id="1585697"/>
    <lineage>
        <taxon>Bacteria</taxon>
        <taxon>Pseudomonadati</taxon>
        <taxon>Pseudomonadota</taxon>
        <taxon>Alphaproteobacteria</taxon>
        <taxon>Hyphomicrobiales</taxon>
        <taxon>Rhizobiaceae</taxon>
        <taxon>Rhizobium/Agrobacterium group</taxon>
        <taxon>Agrobacterium</taxon>
    </lineage>
</organism>
<protein>
    <submittedName>
        <fullName evidence="1">Uncharacterized protein</fullName>
    </submittedName>
</protein>